<dbReference type="Proteomes" id="UP000001064">
    <property type="component" value="Unassembled WGS sequence"/>
</dbReference>
<dbReference type="Gene3D" id="3.40.50.1820">
    <property type="entry name" value="alpha/beta hydrolase"/>
    <property type="match status" value="1"/>
</dbReference>
<dbReference type="SUPFAM" id="SSF53474">
    <property type="entry name" value="alpha/beta-Hydrolases"/>
    <property type="match status" value="1"/>
</dbReference>
<keyword evidence="2" id="KW-0472">Membrane</keyword>
<protein>
    <recommendedName>
        <fullName evidence="3">BD-FAE-like domain-containing protein</fullName>
    </recommendedName>
</protein>
<evidence type="ECO:0000256" key="2">
    <source>
        <dbReference type="SAM" id="Phobius"/>
    </source>
</evidence>
<dbReference type="PANTHER" id="PTHR48081">
    <property type="entry name" value="AB HYDROLASE SUPERFAMILY PROTEIN C4A8.06C"/>
    <property type="match status" value="1"/>
</dbReference>
<dbReference type="VEuPathDB" id="AmoebaDB:DICPUDRAFT_81717"/>
<evidence type="ECO:0000259" key="3">
    <source>
        <dbReference type="Pfam" id="PF20434"/>
    </source>
</evidence>
<keyword evidence="1" id="KW-0378">Hydrolase</keyword>
<dbReference type="Pfam" id="PF20434">
    <property type="entry name" value="BD-FAE"/>
    <property type="match status" value="1"/>
</dbReference>
<dbReference type="InterPro" id="IPR049492">
    <property type="entry name" value="BD-FAE-like_dom"/>
</dbReference>
<keyword evidence="2" id="KW-0812">Transmembrane</keyword>
<dbReference type="GeneID" id="10508957"/>
<keyword evidence="5" id="KW-1185">Reference proteome</keyword>
<evidence type="ECO:0000313" key="4">
    <source>
        <dbReference type="EMBL" id="EGC32447.1"/>
    </source>
</evidence>
<dbReference type="InterPro" id="IPR050300">
    <property type="entry name" value="GDXG_lipolytic_enzyme"/>
</dbReference>
<dbReference type="ESTHER" id="dicpu-f0zud2">
    <property type="family name" value="BD-FAE"/>
</dbReference>
<evidence type="ECO:0000256" key="1">
    <source>
        <dbReference type="ARBA" id="ARBA00022801"/>
    </source>
</evidence>
<dbReference type="AlphaFoldDB" id="F0ZUD2"/>
<organism evidence="4 5">
    <name type="scientific">Dictyostelium purpureum</name>
    <name type="common">Slime mold</name>
    <dbReference type="NCBI Taxonomy" id="5786"/>
    <lineage>
        <taxon>Eukaryota</taxon>
        <taxon>Amoebozoa</taxon>
        <taxon>Evosea</taxon>
        <taxon>Eumycetozoa</taxon>
        <taxon>Dictyostelia</taxon>
        <taxon>Dictyosteliales</taxon>
        <taxon>Dictyosteliaceae</taxon>
        <taxon>Dictyostelium</taxon>
    </lineage>
</organism>
<proteinExistence type="predicted"/>
<dbReference type="EMBL" id="GL871192">
    <property type="protein sequence ID" value="EGC32447.1"/>
    <property type="molecule type" value="Genomic_DNA"/>
</dbReference>
<keyword evidence="2" id="KW-1133">Transmembrane helix</keyword>
<dbReference type="OrthoDB" id="6495301at2759"/>
<dbReference type="eggNOG" id="KOG1516">
    <property type="taxonomic scope" value="Eukaryota"/>
</dbReference>
<feature type="domain" description="BD-FAE-like" evidence="3">
    <location>
        <begin position="79"/>
        <end position="299"/>
    </location>
</feature>
<evidence type="ECO:0000313" key="5">
    <source>
        <dbReference type="Proteomes" id="UP000001064"/>
    </source>
</evidence>
<dbReference type="STRING" id="5786.F0ZUD2"/>
<dbReference type="InParanoid" id="F0ZUD2"/>
<dbReference type="PANTHER" id="PTHR48081:SF33">
    <property type="entry name" value="KYNURENINE FORMAMIDASE"/>
    <property type="match status" value="1"/>
</dbReference>
<accession>F0ZUD2</accession>
<reference evidence="5" key="1">
    <citation type="journal article" date="2011" name="Genome Biol.">
        <title>Comparative genomics of the social amoebae Dictyostelium discoideum and Dictyostelium purpureum.</title>
        <authorList>
            <consortium name="US DOE Joint Genome Institute (JGI-PGF)"/>
            <person name="Sucgang R."/>
            <person name="Kuo A."/>
            <person name="Tian X."/>
            <person name="Salerno W."/>
            <person name="Parikh A."/>
            <person name="Feasley C.L."/>
            <person name="Dalin E."/>
            <person name="Tu H."/>
            <person name="Huang E."/>
            <person name="Barry K."/>
            <person name="Lindquist E."/>
            <person name="Shapiro H."/>
            <person name="Bruce D."/>
            <person name="Schmutz J."/>
            <person name="Salamov A."/>
            <person name="Fey P."/>
            <person name="Gaudet P."/>
            <person name="Anjard C."/>
            <person name="Babu M.M."/>
            <person name="Basu S."/>
            <person name="Bushmanova Y."/>
            <person name="van der Wel H."/>
            <person name="Katoh-Kurasawa M."/>
            <person name="Dinh C."/>
            <person name="Coutinho P.M."/>
            <person name="Saito T."/>
            <person name="Elias M."/>
            <person name="Schaap P."/>
            <person name="Kay R.R."/>
            <person name="Henrissat B."/>
            <person name="Eichinger L."/>
            <person name="Rivero F."/>
            <person name="Putnam N.H."/>
            <person name="West C.M."/>
            <person name="Loomis W.F."/>
            <person name="Chisholm R.L."/>
            <person name="Shaulsky G."/>
            <person name="Strassmann J.E."/>
            <person name="Queller D.C."/>
            <person name="Kuspa A."/>
            <person name="Grigoriev I.V."/>
        </authorList>
    </citation>
    <scope>NUCLEOTIDE SEQUENCE [LARGE SCALE GENOMIC DNA]</scope>
    <source>
        <strain evidence="5">QSDP1</strain>
    </source>
</reference>
<dbReference type="GO" id="GO:0016787">
    <property type="term" value="F:hydrolase activity"/>
    <property type="evidence" value="ECO:0007669"/>
    <property type="project" value="UniProtKB-KW"/>
</dbReference>
<name>F0ZUD2_DICPU</name>
<dbReference type="InterPro" id="IPR029058">
    <property type="entry name" value="AB_hydrolase_fold"/>
</dbReference>
<dbReference type="KEGG" id="dpp:DICPUDRAFT_81717"/>
<sequence>MIEDYNELPLIYREKYRLTVLPRWRKKLILLKLFILEIFFLFSIFFMAIKSVLFYFFNYKKGYLFKNLRYGPKPRNICDIYIPTKSNYLNNNKKDCPVVLFVHGGSWGFGHKLQYVLLGKKLSERGIVVMVINYTLHPQGNIDDMLEDTDTALRYCYDNIENYGGDKNKIYLMGHSAGGHIVSLYGVENYSKTIDQLSDEEKTKKRIPIQGIFSLSSPLHINDHFLHETTRGLEHISPMRPAMKGPKNFDKYSPTRVLEKIKDKSIRDDRLPVPFPAFYILHGEKDGTVPLSSSTKFFSVLMTKLSNPTARTLFLKSYPNIKHIDFIFDMYNDSLVITRNIFAGLDSDSDDDQPDQITDFAEYLKTGKKSNKPIKQTKIRSTILNDIVNIITH</sequence>
<gene>
    <name evidence="4" type="ORF">DICPUDRAFT_81717</name>
</gene>
<feature type="transmembrane region" description="Helical" evidence="2">
    <location>
        <begin position="33"/>
        <end position="57"/>
    </location>
</feature>
<dbReference type="OMA" id="MDHYQHE"/>
<dbReference type="RefSeq" id="XP_003291019.1">
    <property type="nucleotide sequence ID" value="XM_003290971.1"/>
</dbReference>